<dbReference type="SMART" id="SM00248">
    <property type="entry name" value="ANK"/>
    <property type="match status" value="2"/>
</dbReference>
<evidence type="ECO:0000256" key="2">
    <source>
        <dbReference type="ARBA" id="ARBA00022692"/>
    </source>
</evidence>
<evidence type="ECO:0000256" key="3">
    <source>
        <dbReference type="ARBA" id="ARBA00022989"/>
    </source>
</evidence>
<dbReference type="InterPro" id="IPR037682">
    <property type="entry name" value="TonB_C"/>
</dbReference>
<protein>
    <submittedName>
        <fullName evidence="7">TonB family protein</fullName>
    </submittedName>
</protein>
<dbReference type="InterPro" id="IPR002110">
    <property type="entry name" value="Ankyrin_rpt"/>
</dbReference>
<dbReference type="Pfam" id="PF12796">
    <property type="entry name" value="Ank_2"/>
    <property type="match status" value="1"/>
</dbReference>
<evidence type="ECO:0000313" key="7">
    <source>
        <dbReference type="EMBL" id="MCW7503538.1"/>
    </source>
</evidence>
<dbReference type="Gene3D" id="1.25.40.20">
    <property type="entry name" value="Ankyrin repeat-containing domain"/>
    <property type="match status" value="1"/>
</dbReference>
<dbReference type="Proteomes" id="UP001208794">
    <property type="component" value="Unassembled WGS sequence"/>
</dbReference>
<evidence type="ECO:0000256" key="4">
    <source>
        <dbReference type="ARBA" id="ARBA00023136"/>
    </source>
</evidence>
<dbReference type="InterPro" id="IPR006260">
    <property type="entry name" value="TonB/TolA_C"/>
</dbReference>
<dbReference type="Pfam" id="PF03544">
    <property type="entry name" value="TonB_C"/>
    <property type="match status" value="1"/>
</dbReference>
<feature type="domain" description="TonB C-terminal" evidence="6">
    <location>
        <begin position="145"/>
        <end position="239"/>
    </location>
</feature>
<dbReference type="PROSITE" id="PS50088">
    <property type="entry name" value="ANK_REPEAT"/>
    <property type="match status" value="1"/>
</dbReference>
<sequence length="239" mass="27680">MKKIRKILIISSITLMCKSITLSEKDKAFYKSYYMNCIEYHELDIKNFNDSKYNSCLADAILNNKKKLIDHILSQKPNVNYPDRNGFTPLYYAAFFGEIELMDKLINMGANKNLAFNGSNIQDIYNKIYLEKDNEPYLEENTLGLVKPSPKVHLQLGNTYPQKYKDSKLKRKVLLKLKIFKNGRIDSIQVLNTAIEQDFIDSALTIVSRTTFSPGVYKNKNVNCYHTIPINFSMNEDED</sequence>
<keyword evidence="8" id="KW-1185">Reference proteome</keyword>
<dbReference type="PROSITE" id="PS52015">
    <property type="entry name" value="TONB_CTD"/>
    <property type="match status" value="1"/>
</dbReference>
<evidence type="ECO:0000256" key="1">
    <source>
        <dbReference type="ARBA" id="ARBA00004167"/>
    </source>
</evidence>
<comment type="subcellular location">
    <subcellularLocation>
        <location evidence="1">Membrane</location>
        <topology evidence="1">Single-pass membrane protein</topology>
    </subcellularLocation>
</comment>
<gene>
    <name evidence="7" type="ORF">ND855_05330</name>
</gene>
<evidence type="ECO:0000313" key="8">
    <source>
        <dbReference type="Proteomes" id="UP001208794"/>
    </source>
</evidence>
<keyword evidence="4" id="KW-0472">Membrane</keyword>
<evidence type="ECO:0000256" key="5">
    <source>
        <dbReference type="PROSITE-ProRule" id="PRU00023"/>
    </source>
</evidence>
<dbReference type="PROSITE" id="PS50297">
    <property type="entry name" value="ANK_REP_REGION"/>
    <property type="match status" value="1"/>
</dbReference>
<feature type="repeat" description="ANK" evidence="5">
    <location>
        <begin position="85"/>
        <end position="117"/>
    </location>
</feature>
<name>A0ABT3M594_9LEPT</name>
<accession>A0ABT3M594</accession>
<keyword evidence="5" id="KW-0040">ANK repeat</keyword>
<dbReference type="EMBL" id="JAMQPR010000001">
    <property type="protein sequence ID" value="MCW7503538.1"/>
    <property type="molecule type" value="Genomic_DNA"/>
</dbReference>
<dbReference type="SUPFAM" id="SSF74653">
    <property type="entry name" value="TolA/TonB C-terminal domain"/>
    <property type="match status" value="1"/>
</dbReference>
<evidence type="ECO:0000259" key="6">
    <source>
        <dbReference type="PROSITE" id="PS52015"/>
    </source>
</evidence>
<dbReference type="RefSeq" id="WP_265357500.1">
    <property type="nucleotide sequence ID" value="NZ_JAMQPR010000001.1"/>
</dbReference>
<keyword evidence="3" id="KW-1133">Transmembrane helix</keyword>
<dbReference type="InterPro" id="IPR036770">
    <property type="entry name" value="Ankyrin_rpt-contain_sf"/>
</dbReference>
<dbReference type="Gene3D" id="3.30.1150.10">
    <property type="match status" value="1"/>
</dbReference>
<organism evidence="7 8">
    <name type="scientific">Leptospira paudalimensis</name>
    <dbReference type="NCBI Taxonomy" id="2950024"/>
    <lineage>
        <taxon>Bacteria</taxon>
        <taxon>Pseudomonadati</taxon>
        <taxon>Spirochaetota</taxon>
        <taxon>Spirochaetia</taxon>
        <taxon>Leptospirales</taxon>
        <taxon>Leptospiraceae</taxon>
        <taxon>Leptospira</taxon>
    </lineage>
</organism>
<proteinExistence type="predicted"/>
<comment type="caution">
    <text evidence="7">The sequence shown here is derived from an EMBL/GenBank/DDBJ whole genome shotgun (WGS) entry which is preliminary data.</text>
</comment>
<reference evidence="7 8" key="1">
    <citation type="submission" date="2022-06" db="EMBL/GenBank/DDBJ databases">
        <title>Leptospira isolates from biofilms formed at urban environments.</title>
        <authorList>
            <person name="Ribeiro P.S."/>
            <person name="Sousa T."/>
            <person name="Carvalho N."/>
            <person name="Aburjaile F."/>
            <person name="Neves F."/>
            <person name="Oliveira D."/>
            <person name="Blanco L."/>
            <person name="Lima J."/>
            <person name="Costa F."/>
            <person name="Brenig B."/>
            <person name="Soares S."/>
            <person name="Ramos R."/>
            <person name="Goes-Neto A."/>
            <person name="Matiuzzi M."/>
            <person name="Azevedo V."/>
            <person name="Ristow P."/>
        </authorList>
    </citation>
    <scope>NUCLEOTIDE SEQUENCE [LARGE SCALE GENOMIC DNA]</scope>
    <source>
        <strain evidence="7 8">VSF14</strain>
    </source>
</reference>
<keyword evidence="2" id="KW-0812">Transmembrane</keyword>
<dbReference type="SUPFAM" id="SSF48403">
    <property type="entry name" value="Ankyrin repeat"/>
    <property type="match status" value="1"/>
</dbReference>
<dbReference type="NCBIfam" id="TIGR01352">
    <property type="entry name" value="tonB_Cterm"/>
    <property type="match status" value="1"/>
</dbReference>